<keyword evidence="2" id="KW-1185">Reference proteome</keyword>
<organism evidence="1 2">
    <name type="scientific">Candidatus Lokiarchaeum ossiferum</name>
    <dbReference type="NCBI Taxonomy" id="2951803"/>
    <lineage>
        <taxon>Archaea</taxon>
        <taxon>Promethearchaeati</taxon>
        <taxon>Promethearchaeota</taxon>
        <taxon>Promethearchaeia</taxon>
        <taxon>Promethearchaeales</taxon>
        <taxon>Promethearchaeaceae</taxon>
        <taxon>Candidatus Lokiarchaeum</taxon>
    </lineage>
</organism>
<evidence type="ECO:0000313" key="1">
    <source>
        <dbReference type="EMBL" id="UYP45624.1"/>
    </source>
</evidence>
<evidence type="ECO:0000313" key="2">
    <source>
        <dbReference type="Proteomes" id="UP001208689"/>
    </source>
</evidence>
<accession>A0ABY6HQ39</accession>
<name>A0ABY6HQ39_9ARCH</name>
<protein>
    <submittedName>
        <fullName evidence="1">Uncharacterized protein</fullName>
    </submittedName>
</protein>
<dbReference type="Proteomes" id="UP001208689">
    <property type="component" value="Chromosome"/>
</dbReference>
<dbReference type="EMBL" id="CP104013">
    <property type="protein sequence ID" value="UYP45624.1"/>
    <property type="molecule type" value="Genomic_DNA"/>
</dbReference>
<reference evidence="1" key="1">
    <citation type="submission" date="2022-09" db="EMBL/GenBank/DDBJ databases">
        <title>Actin cytoskeleton and complex cell architecture in an #Asgard archaeon.</title>
        <authorList>
            <person name="Ponce Toledo R.I."/>
            <person name="Schleper C."/>
            <person name="Rodrigues Oliveira T."/>
            <person name="Wollweber F."/>
            <person name="Xu J."/>
            <person name="Rittmann S."/>
            <person name="Klingl A."/>
            <person name="Pilhofer M."/>
        </authorList>
    </citation>
    <scope>NUCLEOTIDE SEQUENCE</scope>
    <source>
        <strain evidence="1">B-35</strain>
    </source>
</reference>
<proteinExistence type="predicted"/>
<sequence length="75" mass="8933">MDKPKEVQDFTHFTCTNLMLKLKILLKKLRSGENLHFFSTREQYANIEKPFSKAPYSFDAQKVEDNTYLIKIFKD</sequence>
<gene>
    <name evidence="1" type="ORF">NEF87_001909</name>
</gene>